<dbReference type="Proteomes" id="UP000011922">
    <property type="component" value="Unassembled WGS sequence"/>
</dbReference>
<organism evidence="1 2">
    <name type="scientific">Desulfocurvibacter africanus PCS</name>
    <dbReference type="NCBI Taxonomy" id="1262666"/>
    <lineage>
        <taxon>Bacteria</taxon>
        <taxon>Pseudomonadati</taxon>
        <taxon>Thermodesulfobacteriota</taxon>
        <taxon>Desulfovibrionia</taxon>
        <taxon>Desulfovibrionales</taxon>
        <taxon>Desulfovibrionaceae</taxon>
        <taxon>Desulfocurvibacter</taxon>
    </lineage>
</organism>
<dbReference type="PANTHER" id="PTHR43861">
    <property type="entry name" value="TRANS-ACONITATE 2-METHYLTRANSFERASE-RELATED"/>
    <property type="match status" value="1"/>
</dbReference>
<reference evidence="1 2" key="1">
    <citation type="journal article" date="2013" name="Genome Announc.">
        <title>Draft Genome Sequence for Desulfovibrio africanus Strain PCS.</title>
        <authorList>
            <person name="Brown S.D."/>
            <person name="Utturkar S.M."/>
            <person name="Arkin A.P."/>
            <person name="Deutschbauer A.M."/>
            <person name="Elias D.A."/>
            <person name="Hazen T.C."/>
            <person name="Chakraborty R."/>
        </authorList>
    </citation>
    <scope>NUCLEOTIDE SEQUENCE [LARGE SCALE GENOMIC DNA]</scope>
    <source>
        <strain evidence="1 2">PCS</strain>
    </source>
</reference>
<accession>M5Q3H1</accession>
<dbReference type="GO" id="GO:0008168">
    <property type="term" value="F:methyltransferase activity"/>
    <property type="evidence" value="ECO:0007669"/>
    <property type="project" value="UniProtKB-KW"/>
</dbReference>
<name>M5Q3H1_DESAF</name>
<dbReference type="Gene3D" id="3.40.50.150">
    <property type="entry name" value="Vaccinia Virus protein VP39"/>
    <property type="match status" value="1"/>
</dbReference>
<dbReference type="SUPFAM" id="SSF53335">
    <property type="entry name" value="S-adenosyl-L-methionine-dependent methyltransferases"/>
    <property type="match status" value="1"/>
</dbReference>
<keyword evidence="1" id="KW-0489">Methyltransferase</keyword>
<proteinExistence type="predicted"/>
<dbReference type="InterPro" id="IPR029063">
    <property type="entry name" value="SAM-dependent_MTases_sf"/>
</dbReference>
<dbReference type="CDD" id="cd02440">
    <property type="entry name" value="AdoMet_MTases"/>
    <property type="match status" value="1"/>
</dbReference>
<evidence type="ECO:0000313" key="2">
    <source>
        <dbReference type="Proteomes" id="UP000011922"/>
    </source>
</evidence>
<keyword evidence="1" id="KW-0808">Transferase</keyword>
<dbReference type="AlphaFoldDB" id="M5Q3H1"/>
<dbReference type="RefSeq" id="WP_005984185.1">
    <property type="nucleotide sequence ID" value="NZ_AOSV01000004.1"/>
</dbReference>
<dbReference type="Pfam" id="PF13489">
    <property type="entry name" value="Methyltransf_23"/>
    <property type="match status" value="1"/>
</dbReference>
<dbReference type="EMBL" id="AOSV01000004">
    <property type="protein sequence ID" value="EMG38438.1"/>
    <property type="molecule type" value="Genomic_DNA"/>
</dbReference>
<dbReference type="PATRIC" id="fig|1262666.3.peg.741"/>
<dbReference type="GO" id="GO:0032259">
    <property type="term" value="P:methylation"/>
    <property type="evidence" value="ECO:0007669"/>
    <property type="project" value="UniProtKB-KW"/>
</dbReference>
<gene>
    <name evidence="1" type="ORF">PCS_00736</name>
</gene>
<evidence type="ECO:0000313" key="1">
    <source>
        <dbReference type="EMBL" id="EMG38438.1"/>
    </source>
</evidence>
<comment type="caution">
    <text evidence="1">The sequence shown here is derived from an EMBL/GenBank/DDBJ whole genome shotgun (WGS) entry which is preliminary data.</text>
</comment>
<protein>
    <submittedName>
        <fullName evidence="1">Methyltransferase domain containing protein</fullName>
    </submittedName>
</protein>
<sequence>MLEKQCPLCASKVRNLVEVFQSSEIVTLYKTIHGLDVSEDFVGAPVIRLYRCPVCDLSFFSPPVAGSAAFYEALQQFPWYYMDAKEEFAFAANHVSSGDTLLEVGCGRGAFGQRLTCKEYVGLEFNPKAVQEAVAQGLHVRRQSVEEHAAERPGYYDVACSFQVLEHVTAPRPFLEALHACVKPGGLLLLSVPSEDSYLSMIVNEVLNMPPHHLTLWSDDSLRRLPGLFGMSLVELRHEKLQPYHTRMFCKALLVETLRSVEAKAKRKMLDISPEYMRLEAAAAGLAQHMAGVLDRYPVRPDGHTVIAVYRKN</sequence>
<dbReference type="OrthoDB" id="9792690at2"/>